<proteinExistence type="predicted"/>
<gene>
    <name evidence="2" type="ORF">D1627_04190</name>
</gene>
<sequence>MNDKDKQAFILYGSIAAVLGFASKLLYRPWIVSNALNDYGVQGFAPSFFYVAGACLLVVGFGSKNQVKDMLYAAAGATVYEVSQYFTSMTFDFKDLLAIAAGLGVALLLRKTILQRSCQNLINASDEDNATTDFQSIKT</sequence>
<accession>A0A399SLC7</accession>
<dbReference type="AlphaFoldDB" id="A0A399SLC7"/>
<keyword evidence="1" id="KW-0812">Transmembrane</keyword>
<name>A0A399SLC7_9BACT</name>
<comment type="caution">
    <text evidence="2">The sequence shown here is derived from an EMBL/GenBank/DDBJ whole genome shotgun (WGS) entry which is preliminary data.</text>
</comment>
<organism evidence="2 3">
    <name type="scientific">Pontibacter oryzae</name>
    <dbReference type="NCBI Taxonomy" id="2304593"/>
    <lineage>
        <taxon>Bacteria</taxon>
        <taxon>Pseudomonadati</taxon>
        <taxon>Bacteroidota</taxon>
        <taxon>Cytophagia</taxon>
        <taxon>Cytophagales</taxon>
        <taxon>Hymenobacteraceae</taxon>
        <taxon>Pontibacter</taxon>
    </lineage>
</organism>
<dbReference type="RefSeq" id="WP_119430924.1">
    <property type="nucleotide sequence ID" value="NZ_QWGE01000001.1"/>
</dbReference>
<dbReference type="OrthoDB" id="1495994at2"/>
<keyword evidence="1" id="KW-0472">Membrane</keyword>
<dbReference type="Proteomes" id="UP000266005">
    <property type="component" value="Unassembled WGS sequence"/>
</dbReference>
<feature type="transmembrane region" description="Helical" evidence="1">
    <location>
        <begin position="9"/>
        <end position="27"/>
    </location>
</feature>
<reference evidence="3" key="1">
    <citation type="submission" date="2018-08" db="EMBL/GenBank/DDBJ databases">
        <title>Mucilaginibacter sp. MYSH2.</title>
        <authorList>
            <person name="Seo T."/>
        </authorList>
    </citation>
    <scope>NUCLEOTIDE SEQUENCE [LARGE SCALE GENOMIC DNA]</scope>
    <source>
        <strain evidence="3">KIRAN</strain>
    </source>
</reference>
<evidence type="ECO:0008006" key="4">
    <source>
        <dbReference type="Google" id="ProtNLM"/>
    </source>
</evidence>
<keyword evidence="3" id="KW-1185">Reference proteome</keyword>
<dbReference type="EMBL" id="QWGE01000001">
    <property type="protein sequence ID" value="RIJ43042.1"/>
    <property type="molecule type" value="Genomic_DNA"/>
</dbReference>
<evidence type="ECO:0000256" key="1">
    <source>
        <dbReference type="SAM" id="Phobius"/>
    </source>
</evidence>
<feature type="transmembrane region" description="Helical" evidence="1">
    <location>
        <begin position="39"/>
        <end position="59"/>
    </location>
</feature>
<evidence type="ECO:0000313" key="3">
    <source>
        <dbReference type="Proteomes" id="UP000266005"/>
    </source>
</evidence>
<evidence type="ECO:0000313" key="2">
    <source>
        <dbReference type="EMBL" id="RIJ43042.1"/>
    </source>
</evidence>
<protein>
    <recommendedName>
        <fullName evidence="4">VanZ-like domain-containing protein</fullName>
    </recommendedName>
</protein>
<keyword evidence="1" id="KW-1133">Transmembrane helix</keyword>